<accession>A0A518CAN2</accession>
<evidence type="ECO:0000313" key="3">
    <source>
        <dbReference type="Proteomes" id="UP000318626"/>
    </source>
</evidence>
<dbReference type="EMBL" id="CP036289">
    <property type="protein sequence ID" value="QDU76283.1"/>
    <property type="molecule type" value="Genomic_DNA"/>
</dbReference>
<dbReference type="InterPro" id="IPR011009">
    <property type="entry name" value="Kinase-like_dom_sf"/>
</dbReference>
<dbReference type="Gene3D" id="3.30.200.20">
    <property type="entry name" value="Phosphorylase Kinase, domain 1"/>
    <property type="match status" value="1"/>
</dbReference>
<gene>
    <name evidence="2" type="ORF">Pan97_33300</name>
</gene>
<keyword evidence="3" id="KW-1185">Reference proteome</keyword>
<dbReference type="AlphaFoldDB" id="A0A518CAN2"/>
<dbReference type="RefSeq" id="WP_144974287.1">
    <property type="nucleotide sequence ID" value="NZ_CP036289.1"/>
</dbReference>
<organism evidence="2 3">
    <name type="scientific">Bremerella volcania</name>
    <dbReference type="NCBI Taxonomy" id="2527984"/>
    <lineage>
        <taxon>Bacteria</taxon>
        <taxon>Pseudomonadati</taxon>
        <taxon>Planctomycetota</taxon>
        <taxon>Planctomycetia</taxon>
        <taxon>Pirellulales</taxon>
        <taxon>Pirellulaceae</taxon>
        <taxon>Bremerella</taxon>
    </lineage>
</organism>
<name>A0A518CAN2_9BACT</name>
<dbReference type="KEGG" id="bvo:Pan97_33300"/>
<dbReference type="OrthoDB" id="283096at2"/>
<evidence type="ECO:0000259" key="1">
    <source>
        <dbReference type="Pfam" id="PF01636"/>
    </source>
</evidence>
<dbReference type="GO" id="GO:0016740">
    <property type="term" value="F:transferase activity"/>
    <property type="evidence" value="ECO:0007669"/>
    <property type="project" value="UniProtKB-KW"/>
</dbReference>
<reference evidence="3" key="1">
    <citation type="submission" date="2019-02" db="EMBL/GenBank/DDBJ databases">
        <title>Deep-cultivation of Planctomycetes and their phenomic and genomic characterization uncovers novel biology.</title>
        <authorList>
            <person name="Wiegand S."/>
            <person name="Jogler M."/>
            <person name="Boedeker C."/>
            <person name="Pinto D."/>
            <person name="Vollmers J."/>
            <person name="Rivas-Marin E."/>
            <person name="Kohn T."/>
            <person name="Peeters S.H."/>
            <person name="Heuer A."/>
            <person name="Rast P."/>
            <person name="Oberbeckmann S."/>
            <person name="Bunk B."/>
            <person name="Jeske O."/>
            <person name="Meyerdierks A."/>
            <person name="Storesund J.E."/>
            <person name="Kallscheuer N."/>
            <person name="Luecker S."/>
            <person name="Lage O.M."/>
            <person name="Pohl T."/>
            <person name="Merkel B.J."/>
            <person name="Hornburger P."/>
            <person name="Mueller R.-W."/>
            <person name="Bruemmer F."/>
            <person name="Labrenz M."/>
            <person name="Spormann A.M."/>
            <person name="Op den Camp H."/>
            <person name="Overmann J."/>
            <person name="Amann R."/>
            <person name="Jetten M.S.M."/>
            <person name="Mascher T."/>
            <person name="Medema M.H."/>
            <person name="Devos D.P."/>
            <person name="Kaster A.-K."/>
            <person name="Ovreas L."/>
            <person name="Rohde M."/>
            <person name="Galperin M.Y."/>
            <person name="Jogler C."/>
        </authorList>
    </citation>
    <scope>NUCLEOTIDE SEQUENCE [LARGE SCALE GENOMIC DNA]</scope>
    <source>
        <strain evidence="3">Pan97</strain>
    </source>
</reference>
<keyword evidence="2" id="KW-0808">Transferase</keyword>
<dbReference type="SUPFAM" id="SSF56112">
    <property type="entry name" value="Protein kinase-like (PK-like)"/>
    <property type="match status" value="1"/>
</dbReference>
<dbReference type="Gene3D" id="3.90.1200.10">
    <property type="match status" value="1"/>
</dbReference>
<sequence>MTNHDKTLIQVLAAFQLPTSTVRGIVACEGGLSGSEVWKVETAQACYCLKLMPPDFSVNRLLAAHHAANDRRRRGMTYLAGYLPAASGQTYVQTDDRLWELQTWINGSPPTLPYTFPQKKAMFHAVAEFHDKHETPPKETDVSPGIQTRIQLCEAWRLKHVRGHFPSLHSFGQPQWKWALEQFLDSLVHYHPRLGPLLLSLEDETYLLEDCIADPRPENFRFQGDQLTGLFDLGSMRWDNIALDVSRMASEVSLDGEVDWEFAFQAVDSIRPLTPSEERLAIVLDAANVLLTGLNWVQWLVIDEIRFANCDHVSSRLSHLTDRLAKIEKHAAWKI</sequence>
<evidence type="ECO:0000313" key="2">
    <source>
        <dbReference type="EMBL" id="QDU76283.1"/>
    </source>
</evidence>
<protein>
    <submittedName>
        <fullName evidence="2">Phosphotransferase enzyme family protein</fullName>
    </submittedName>
</protein>
<proteinExistence type="predicted"/>
<feature type="domain" description="Aminoglycoside phosphotransferase" evidence="1">
    <location>
        <begin position="27"/>
        <end position="250"/>
    </location>
</feature>
<dbReference type="Proteomes" id="UP000318626">
    <property type="component" value="Chromosome"/>
</dbReference>
<dbReference type="Pfam" id="PF01636">
    <property type="entry name" value="APH"/>
    <property type="match status" value="1"/>
</dbReference>
<dbReference type="InterPro" id="IPR002575">
    <property type="entry name" value="Aminoglycoside_PTrfase"/>
</dbReference>